<dbReference type="PANTHER" id="PTHR10073:SF47">
    <property type="entry name" value="DNA MISMATCH REPAIR PROTEIN MLH3"/>
    <property type="match status" value="1"/>
</dbReference>
<protein>
    <submittedName>
        <fullName evidence="4">ARAD1D19140p</fullName>
    </submittedName>
</protein>
<feature type="domain" description="MutL C-terminal dimerisation" evidence="3">
    <location>
        <begin position="370"/>
        <end position="517"/>
    </location>
</feature>
<dbReference type="GO" id="GO:0016887">
    <property type="term" value="F:ATP hydrolysis activity"/>
    <property type="evidence" value="ECO:0007669"/>
    <property type="project" value="InterPro"/>
</dbReference>
<dbReference type="InterPro" id="IPR014790">
    <property type="entry name" value="MutL_C"/>
</dbReference>
<comment type="similarity">
    <text evidence="1">Belongs to the DNA mismatch repair MutL/HexB family.</text>
</comment>
<dbReference type="GO" id="GO:0005524">
    <property type="term" value="F:ATP binding"/>
    <property type="evidence" value="ECO:0007669"/>
    <property type="project" value="InterPro"/>
</dbReference>
<organism evidence="4">
    <name type="scientific">Blastobotrys adeninivorans</name>
    <name type="common">Yeast</name>
    <name type="synonym">Arxula adeninivorans</name>
    <dbReference type="NCBI Taxonomy" id="409370"/>
    <lineage>
        <taxon>Eukaryota</taxon>
        <taxon>Fungi</taxon>
        <taxon>Dikarya</taxon>
        <taxon>Ascomycota</taxon>
        <taxon>Saccharomycotina</taxon>
        <taxon>Dipodascomycetes</taxon>
        <taxon>Dipodascales</taxon>
        <taxon>Trichomonascaceae</taxon>
        <taxon>Blastobotrys</taxon>
    </lineage>
</organism>
<dbReference type="SUPFAM" id="SSF55874">
    <property type="entry name" value="ATPase domain of HSP90 chaperone/DNA topoisomerase II/histidine kinase"/>
    <property type="match status" value="1"/>
</dbReference>
<dbReference type="SUPFAM" id="SSF118116">
    <property type="entry name" value="DNA mismatch repair protein MutL"/>
    <property type="match status" value="1"/>
</dbReference>
<gene>
    <name evidence="4" type="ORF">GNLVRS02_ARAD1D19140g</name>
</gene>
<dbReference type="InterPro" id="IPR038973">
    <property type="entry name" value="MutL/Mlh/Pms-like"/>
</dbReference>
<dbReference type="PhylomeDB" id="A0A060TAH0"/>
<evidence type="ECO:0000256" key="1">
    <source>
        <dbReference type="ARBA" id="ARBA00006082"/>
    </source>
</evidence>
<dbReference type="AlphaFoldDB" id="A0A060TAH0"/>
<name>A0A060TAH0_BLAAD</name>
<sequence length="558" mass="60891">MDICRLNDDVSSLIRTHIIPSFAQAVLELVYNSVDAGATAISVDVHSDLSFCVSDNGHGIARQDLDRIALPFHTSKIHRISDLDSISTYGFRGQALELLATTGTVTIASAVKNEDTFQVRVRHGARTSVANVKSKGGPGTTVWVDQLYSRLPVRRRIMISQPFSTQLRQLKQLLIPTAIGFPNVSITVNGDKGRLFSIPQSRPGGGDPRQIQVLRALYGSISHSSTTETTDATGLFFQCKPQIQMILSQNRMIDDPAIYAEVNLDKGLSYIITVDNPHNVTALKELISSYKTDQAFSSGASPGSTPVSTPSGTPKRKASAPPEPPETPGIKRTKLAERTAHGGSLSSYFSEPLGDTDFKISQSALARSVPIAQVDNKFILTRVPCGTSSTLILIDQHAADERIQLEKEIKRLLVPEGNVPLALDSPRNIKVTTPLPLDQLTLWGIKYRIIDAEQVQVTHLPAIAMAKVDDSEFLLSLLTEPPTNLLTEGKLLKCPPALSSLIITKSCHNAIRFGHTLSLDDCRYMMRELAHCTFPFQCAHGRPSLVPLIHVGDTEQEN</sequence>
<reference evidence="4" key="1">
    <citation type="submission" date="2014-02" db="EMBL/GenBank/DDBJ databases">
        <authorList>
            <person name="Genoscope - CEA"/>
        </authorList>
    </citation>
    <scope>NUCLEOTIDE SEQUENCE</scope>
    <source>
        <strain evidence="4">LS3</strain>
    </source>
</reference>
<dbReference type="GO" id="GO:0032300">
    <property type="term" value="C:mismatch repair complex"/>
    <property type="evidence" value="ECO:0007669"/>
    <property type="project" value="InterPro"/>
</dbReference>
<dbReference type="Pfam" id="PF13589">
    <property type="entry name" value="HATPase_c_3"/>
    <property type="match status" value="1"/>
</dbReference>
<proteinExistence type="inferred from homology"/>
<dbReference type="InterPro" id="IPR036890">
    <property type="entry name" value="HATPase_C_sf"/>
</dbReference>
<dbReference type="Gene3D" id="3.30.1540.20">
    <property type="entry name" value="MutL, C-terminal domain, dimerisation subdomain"/>
    <property type="match status" value="1"/>
</dbReference>
<feature type="region of interest" description="Disordered" evidence="2">
    <location>
        <begin position="294"/>
        <end position="333"/>
    </location>
</feature>
<dbReference type="GO" id="GO:0140664">
    <property type="term" value="F:ATP-dependent DNA damage sensor activity"/>
    <property type="evidence" value="ECO:0007669"/>
    <property type="project" value="InterPro"/>
</dbReference>
<dbReference type="Pfam" id="PF08676">
    <property type="entry name" value="MutL_C"/>
    <property type="match status" value="1"/>
</dbReference>
<dbReference type="InterPro" id="IPR037198">
    <property type="entry name" value="MutL_C_sf"/>
</dbReference>
<dbReference type="InterPro" id="IPR042121">
    <property type="entry name" value="MutL_C_regsub"/>
</dbReference>
<evidence type="ECO:0000313" key="4">
    <source>
        <dbReference type="EMBL" id="CDP37774.1"/>
    </source>
</evidence>
<dbReference type="EMBL" id="HG937694">
    <property type="protein sequence ID" value="CDP37774.1"/>
    <property type="molecule type" value="Genomic_DNA"/>
</dbReference>
<dbReference type="Gene3D" id="3.30.1370.100">
    <property type="entry name" value="MutL, C-terminal domain, regulatory subdomain"/>
    <property type="match status" value="1"/>
</dbReference>
<feature type="compositionally biased region" description="Low complexity" evidence="2">
    <location>
        <begin position="297"/>
        <end position="313"/>
    </location>
</feature>
<evidence type="ECO:0000259" key="3">
    <source>
        <dbReference type="SMART" id="SM00853"/>
    </source>
</evidence>
<accession>A0A060TAH0</accession>
<reference evidence="4" key="2">
    <citation type="submission" date="2014-06" db="EMBL/GenBank/DDBJ databases">
        <title>The complete genome of Blastobotrys (Arxula) adeninivorans LS3 - a yeast of biotechnological interest.</title>
        <authorList>
            <person name="Kunze G."/>
            <person name="Gaillardin C."/>
            <person name="Czernicka M."/>
            <person name="Durrens P."/>
            <person name="Martin T."/>
            <person name="Boer E."/>
            <person name="Gabaldon T."/>
            <person name="Cruz J."/>
            <person name="Talla E."/>
            <person name="Marck C."/>
            <person name="Goffeau A."/>
            <person name="Barbe V."/>
            <person name="Baret P."/>
            <person name="Baronian K."/>
            <person name="Beier S."/>
            <person name="Bleykasten C."/>
            <person name="Bode R."/>
            <person name="Casaregola S."/>
            <person name="Despons L."/>
            <person name="Fairhead C."/>
            <person name="Giersberg M."/>
            <person name="Gierski P."/>
            <person name="Hahnel U."/>
            <person name="Hartmann A."/>
            <person name="Jankowska D."/>
            <person name="Jubin C."/>
            <person name="Jung P."/>
            <person name="Lafontaine I."/>
            <person name="Leh-Louis V."/>
            <person name="Lemaire M."/>
            <person name="Marcet-Houben M."/>
            <person name="Mascher M."/>
            <person name="Morel G."/>
            <person name="Richard G.-F."/>
            <person name="Riechen J."/>
            <person name="Sacerdot C."/>
            <person name="Sarkar A."/>
            <person name="Savel G."/>
            <person name="Schacherer J."/>
            <person name="Sherman D."/>
            <person name="Straub M.-L."/>
            <person name="Stein N."/>
            <person name="Thierry A."/>
            <person name="Trautwein-Schult A."/>
            <person name="Westhof E."/>
            <person name="Worch S."/>
            <person name="Dujon B."/>
            <person name="Souciet J.-L."/>
            <person name="Wincker P."/>
            <person name="Scholz U."/>
            <person name="Neuveglise N."/>
        </authorList>
    </citation>
    <scope>NUCLEOTIDE SEQUENCE</scope>
    <source>
        <strain evidence="4">LS3</strain>
    </source>
</reference>
<dbReference type="Gene3D" id="3.30.565.10">
    <property type="entry name" value="Histidine kinase-like ATPase, C-terminal domain"/>
    <property type="match status" value="1"/>
</dbReference>
<dbReference type="SMART" id="SM00853">
    <property type="entry name" value="MutL_C"/>
    <property type="match status" value="1"/>
</dbReference>
<dbReference type="InterPro" id="IPR042120">
    <property type="entry name" value="MutL_C_dimsub"/>
</dbReference>
<dbReference type="PANTHER" id="PTHR10073">
    <property type="entry name" value="DNA MISMATCH REPAIR PROTEIN MLH, PMS, MUTL"/>
    <property type="match status" value="1"/>
</dbReference>
<evidence type="ECO:0000256" key="2">
    <source>
        <dbReference type="SAM" id="MobiDB-lite"/>
    </source>
</evidence>
<dbReference type="GO" id="GO:0006298">
    <property type="term" value="P:mismatch repair"/>
    <property type="evidence" value="ECO:0007669"/>
    <property type="project" value="InterPro"/>
</dbReference>